<evidence type="ECO:0000256" key="1">
    <source>
        <dbReference type="SAM" id="Phobius"/>
    </source>
</evidence>
<keyword evidence="3" id="KW-1185">Reference proteome</keyword>
<dbReference type="OrthoDB" id="3218196at2"/>
<accession>A0A4R6S0D5</accession>
<dbReference type="Proteomes" id="UP000295444">
    <property type="component" value="Unassembled WGS sequence"/>
</dbReference>
<feature type="transmembrane region" description="Helical" evidence="1">
    <location>
        <begin position="195"/>
        <end position="214"/>
    </location>
</feature>
<gene>
    <name evidence="2" type="ORF">EV186_107177</name>
</gene>
<dbReference type="RefSeq" id="WP_133853283.1">
    <property type="nucleotide sequence ID" value="NZ_SNXZ01000007.1"/>
</dbReference>
<evidence type="ECO:0008006" key="4">
    <source>
        <dbReference type="Google" id="ProtNLM"/>
    </source>
</evidence>
<feature type="transmembrane region" description="Helical" evidence="1">
    <location>
        <begin position="399"/>
        <end position="420"/>
    </location>
</feature>
<proteinExistence type="predicted"/>
<keyword evidence="1" id="KW-1133">Transmembrane helix</keyword>
<reference evidence="2 3" key="1">
    <citation type="submission" date="2019-03" db="EMBL/GenBank/DDBJ databases">
        <title>Genomic Encyclopedia of Type Strains, Phase IV (KMG-IV): sequencing the most valuable type-strain genomes for metagenomic binning, comparative biology and taxonomic classification.</title>
        <authorList>
            <person name="Goeker M."/>
        </authorList>
    </citation>
    <scope>NUCLEOTIDE SEQUENCE [LARGE SCALE GENOMIC DNA]</scope>
    <source>
        <strain evidence="2 3">DSM 45361</strain>
    </source>
</reference>
<protein>
    <recommendedName>
        <fullName evidence="4">Secreted protein</fullName>
    </recommendedName>
</protein>
<sequence>MTTQSPVLRRSRAAQWTGPRTPARLRRIGVVLTLASLVTAVLSLVGGTTRTSAVTDVGNRDTSLTQVAGEVYQALADADAMATSGYVSAGQEPAAVRTRYDADVTRAGQRLAQASRQVGPDDPAAKPLDTMITGLPAYAGLIETARTYNRQGLPLGQSYLAQASTQMRTQLLPAAEELRRAEVTELNADYRQASALPVAVVLFGLALLIAALDFSRKEFRRTRRRLNLGVVAACVAVVAGLLWWVVATASTDSALAEANKASDAATALDEARTFVLQARSNENLVLVARSGGSASDQGFTDQLDRLRADDGPLAKAAANGVDVSTIRTAARAWTAAHKNLRTADDAGRYADAVQAAVGTGKGSSGAAFTALDKAVSDAGGTARARLAAATDDASGATTLLAFGPTVLFALAAAGFAIGVARRVEEYR</sequence>
<evidence type="ECO:0000313" key="3">
    <source>
        <dbReference type="Proteomes" id="UP000295444"/>
    </source>
</evidence>
<evidence type="ECO:0000313" key="2">
    <source>
        <dbReference type="EMBL" id="TDP92942.1"/>
    </source>
</evidence>
<name>A0A4R6S0D5_LABRH</name>
<feature type="transmembrane region" description="Helical" evidence="1">
    <location>
        <begin position="226"/>
        <end position="246"/>
    </location>
</feature>
<keyword evidence="1" id="KW-0472">Membrane</keyword>
<keyword evidence="1" id="KW-0812">Transmembrane</keyword>
<dbReference type="AlphaFoldDB" id="A0A4R6S0D5"/>
<organism evidence="2 3">
    <name type="scientific">Labedaea rhizosphaerae</name>
    <dbReference type="NCBI Taxonomy" id="598644"/>
    <lineage>
        <taxon>Bacteria</taxon>
        <taxon>Bacillati</taxon>
        <taxon>Actinomycetota</taxon>
        <taxon>Actinomycetes</taxon>
        <taxon>Pseudonocardiales</taxon>
        <taxon>Pseudonocardiaceae</taxon>
        <taxon>Labedaea</taxon>
    </lineage>
</organism>
<comment type="caution">
    <text evidence="2">The sequence shown here is derived from an EMBL/GenBank/DDBJ whole genome shotgun (WGS) entry which is preliminary data.</text>
</comment>
<dbReference type="EMBL" id="SNXZ01000007">
    <property type="protein sequence ID" value="TDP92942.1"/>
    <property type="molecule type" value="Genomic_DNA"/>
</dbReference>